<feature type="region of interest" description="Disordered" evidence="5">
    <location>
        <begin position="613"/>
        <end position="652"/>
    </location>
</feature>
<dbReference type="Pfam" id="PF10367">
    <property type="entry name" value="zf-Vps39_C"/>
    <property type="match status" value="1"/>
</dbReference>
<evidence type="ECO:0000313" key="7">
    <source>
        <dbReference type="EMBL" id="KAK5578265.1"/>
    </source>
</evidence>
<dbReference type="Pfam" id="PF10366">
    <property type="entry name" value="Vps39_1"/>
    <property type="match status" value="1"/>
</dbReference>
<dbReference type="PROSITE" id="PS50219">
    <property type="entry name" value="CNH"/>
    <property type="match status" value="1"/>
</dbReference>
<proteinExistence type="predicted"/>
<dbReference type="InterPro" id="IPR001180">
    <property type="entry name" value="CNH_dom"/>
</dbReference>
<dbReference type="AlphaFoldDB" id="A0AAN7U436"/>
<dbReference type="InterPro" id="IPR019453">
    <property type="entry name" value="VPS39/TGFA1_Znf"/>
</dbReference>
<organism evidence="7 8">
    <name type="scientific">Dictyostelium firmibasis</name>
    <dbReference type="NCBI Taxonomy" id="79012"/>
    <lineage>
        <taxon>Eukaryota</taxon>
        <taxon>Amoebozoa</taxon>
        <taxon>Evosea</taxon>
        <taxon>Eumycetozoa</taxon>
        <taxon>Dictyostelia</taxon>
        <taxon>Dictyosteliales</taxon>
        <taxon>Dictyosteliaceae</taxon>
        <taxon>Dictyostelium</taxon>
    </lineage>
</organism>
<evidence type="ECO:0000256" key="4">
    <source>
        <dbReference type="ARBA" id="ARBA00022927"/>
    </source>
</evidence>
<evidence type="ECO:0000313" key="8">
    <source>
        <dbReference type="Proteomes" id="UP001344447"/>
    </source>
</evidence>
<dbReference type="PANTHER" id="PTHR12894:SF27">
    <property type="entry name" value="TRANSFORMING GROWTH FACTOR-BETA RECEPTOR-ASSOCIATED PROTEIN 1"/>
    <property type="match status" value="1"/>
</dbReference>
<evidence type="ECO:0000259" key="6">
    <source>
        <dbReference type="PROSITE" id="PS50219"/>
    </source>
</evidence>
<evidence type="ECO:0000256" key="2">
    <source>
        <dbReference type="ARBA" id="ARBA00022448"/>
    </source>
</evidence>
<sequence length="1093" mass="125257">MLNPFELIPIVNSVPCKIESIEIWQNNIYLGTNDGQVLLYIIEKVENNKKVTFKSRMEKRKTLGYGKKPVEKLLLIADIGKLLTLCDGNLDVFSMYNLDSPNGQAPISNNKGVITFCSKKKSPEFKICVVTKRKLTFYEFIGVFDMYKEIVLPEVALTVEWCKNSLCVGSKKEYAVVDVDSGLYKSLLPLDKNAPGPRTKLILDQEKFLLTTVDLSIMVDLQGDIVEGSIVWDSSPMSMSYLEPYLITILQNKSINIHDMKNQKLIQELNNSNNSSKGSSTSSGISFQQVFEGRGNGRDFIVLYSSSPNSVFCLHVGNIDDIVHQLINRGEHEEAIRLFEIFFKRERAELEDSYDPNKEKQIHQQRLCKVYELVAMSEFYRFKFSSAFKYLQLSKLDHRAIISYFPTYMPYQTNYRSPLDQSDIFKSIRDNALSNAPNTIDTKDVDSIIDDSKSQLTIYLEQYLNSSSGGNGVGNGSEEFKDLTTVLLKLYSEANKISKLISLLAKCRINGNSVINNQFYIQDVEEWLNNKHLFKQLGLVYQYTEKYRKALLLWNRLSLGELSDHFNCNGIEESIQLLECKQNQDLLPEPNKELVWEFTPFLIKITQQHQQQQQQQLNKIKNKNKNKGKGNDNDSNDDSNNNSNNNSNADEDDSIKQLPMKIFLKKRKDQFIVDDVIEFLTPFGDYYYQMYLEYLIYQEENRVDYLHTRLATSYIEQIFKNSPELQSAQGRTDIPIANSDRQKLIDLLEFSNCYNASTLLHRVRNSLLYEELVILYLRIGQYEMMFNIIVWKLNNFKKAEYICESFDPHFSLSVTNVVSTQTSTIITPPISSTTTPNSSSPNIMGTSPSTNFRNSIRLQQNNTTTTATTTTTTTTTTINNNNNNVQLSSSPIPGFNLANNNLNDSNLPKSTLYDAKRQELFLCLLRTYLNYKEQSLKSNVKNQLANSLIKDSNGEAIIPRYIIEFLNHYYEEMDPIKVLALLPNSIPINLLESYLSNSFNYSISQQRESKIVKNLQKSLNLSTKSEYMMVCSASVYIGSDRRCSVCSKPISDRVFVYFPNGTIVHPKCFQIPFVCPISARNFKLNPVEYPQSI</sequence>
<evidence type="ECO:0000256" key="1">
    <source>
        <dbReference type="ARBA" id="ARBA00004496"/>
    </source>
</evidence>
<gene>
    <name evidence="7" type="ORF">RB653_003220</name>
</gene>
<keyword evidence="3" id="KW-0963">Cytoplasm</keyword>
<comment type="caution">
    <text evidence="7">The sequence shown here is derived from an EMBL/GenBank/DDBJ whole genome shotgun (WGS) entry which is preliminary data.</text>
</comment>
<dbReference type="GO" id="GO:0006914">
    <property type="term" value="P:autophagy"/>
    <property type="evidence" value="ECO:0007669"/>
    <property type="project" value="TreeGrafter"/>
</dbReference>
<feature type="domain" description="CNH" evidence="6">
    <location>
        <begin position="15"/>
        <end position="284"/>
    </location>
</feature>
<keyword evidence="4" id="KW-0653">Protein transport</keyword>
<evidence type="ECO:0000256" key="5">
    <source>
        <dbReference type="SAM" id="MobiDB-lite"/>
    </source>
</evidence>
<dbReference type="Pfam" id="PF00780">
    <property type="entry name" value="CNH"/>
    <property type="match status" value="1"/>
</dbReference>
<name>A0AAN7U436_9MYCE</name>
<evidence type="ECO:0000256" key="3">
    <source>
        <dbReference type="ARBA" id="ARBA00022490"/>
    </source>
</evidence>
<dbReference type="InterPro" id="IPR032914">
    <property type="entry name" value="Vam6/VPS39/TRAP1"/>
</dbReference>
<reference evidence="7 8" key="1">
    <citation type="submission" date="2023-11" db="EMBL/GenBank/DDBJ databases">
        <title>Dfirmibasis_genome.</title>
        <authorList>
            <person name="Edelbroek B."/>
            <person name="Kjellin J."/>
            <person name="Jerlstrom-Hultqvist J."/>
            <person name="Soderbom F."/>
        </authorList>
    </citation>
    <scope>NUCLEOTIDE SEQUENCE [LARGE SCALE GENOMIC DNA]</scope>
    <source>
        <strain evidence="7 8">TNS-C-14</strain>
    </source>
</reference>
<protein>
    <recommendedName>
        <fullName evidence="6">CNH domain-containing protein</fullName>
    </recommendedName>
</protein>
<dbReference type="InterPro" id="IPR019452">
    <property type="entry name" value="VPS39/TGF_beta_rcpt-assoc_1"/>
</dbReference>
<accession>A0AAN7U436</accession>
<dbReference type="Proteomes" id="UP001344447">
    <property type="component" value="Unassembled WGS sequence"/>
</dbReference>
<dbReference type="GO" id="GO:0016020">
    <property type="term" value="C:membrane"/>
    <property type="evidence" value="ECO:0007669"/>
    <property type="project" value="TreeGrafter"/>
</dbReference>
<keyword evidence="2" id="KW-0813">Transport</keyword>
<dbReference type="PANTHER" id="PTHR12894">
    <property type="entry name" value="CNH DOMAIN CONTAINING"/>
    <property type="match status" value="1"/>
</dbReference>
<dbReference type="GO" id="GO:0005737">
    <property type="term" value="C:cytoplasm"/>
    <property type="evidence" value="ECO:0007669"/>
    <property type="project" value="UniProtKB-SubCell"/>
</dbReference>
<dbReference type="EMBL" id="JAVFKY010000004">
    <property type="protein sequence ID" value="KAK5578265.1"/>
    <property type="molecule type" value="Genomic_DNA"/>
</dbReference>
<dbReference type="GO" id="GO:0015031">
    <property type="term" value="P:protein transport"/>
    <property type="evidence" value="ECO:0007669"/>
    <property type="project" value="UniProtKB-KW"/>
</dbReference>
<feature type="region of interest" description="Disordered" evidence="5">
    <location>
        <begin position="861"/>
        <end position="884"/>
    </location>
</feature>
<keyword evidence="8" id="KW-1185">Reference proteome</keyword>
<comment type="subcellular location">
    <subcellularLocation>
        <location evidence="1">Cytoplasm</location>
    </subcellularLocation>
</comment>
<dbReference type="GO" id="GO:0034058">
    <property type="term" value="P:endosomal vesicle fusion"/>
    <property type="evidence" value="ECO:0007669"/>
    <property type="project" value="TreeGrafter"/>
</dbReference>
<feature type="compositionally biased region" description="Low complexity" evidence="5">
    <location>
        <begin position="638"/>
        <end position="648"/>
    </location>
</feature>